<evidence type="ECO:0000313" key="5">
    <source>
        <dbReference type="EMBL" id="AOY80253.1"/>
    </source>
</evidence>
<dbReference type="InterPro" id="IPR000667">
    <property type="entry name" value="Peptidase_S13"/>
</dbReference>
<dbReference type="GO" id="GO:0006508">
    <property type="term" value="P:proteolysis"/>
    <property type="evidence" value="ECO:0007669"/>
    <property type="project" value="InterPro"/>
</dbReference>
<dbReference type="EMBL" id="CP017708">
    <property type="protein sequence ID" value="AOY80253.1"/>
    <property type="molecule type" value="Genomic_DNA"/>
</dbReference>
<organism evidence="5 6">
    <name type="scientific">Moorena producens (strain JHB)</name>
    <dbReference type="NCBI Taxonomy" id="1454205"/>
    <lineage>
        <taxon>Bacteria</taxon>
        <taxon>Bacillati</taxon>
        <taxon>Cyanobacteriota</taxon>
        <taxon>Cyanophyceae</taxon>
        <taxon>Coleofasciculales</taxon>
        <taxon>Coleofasciculaceae</taxon>
        <taxon>Moorena</taxon>
    </lineage>
</organism>
<dbReference type="GO" id="GO:0009002">
    <property type="term" value="F:serine-type D-Ala-D-Ala carboxypeptidase activity"/>
    <property type="evidence" value="ECO:0007669"/>
    <property type="project" value="UniProtKB-EC"/>
</dbReference>
<feature type="region of interest" description="Disordered" evidence="3">
    <location>
        <begin position="28"/>
        <end position="59"/>
    </location>
</feature>
<accession>A0A1D9FY43</accession>
<sequence length="451" mass="48160">MLKTKTYVTGTLSTLLLALVIGCNGADSPKGVSPSPDPESSQSSEPENALKVIPKPDQPLTVAETNPIPGSQQSVDQYLKGLSAKGMTKTNQGIWIESGDTLLANHQGTIPLPAASLTKAATTLAALSTFGPDHQFITQFSATGPIENGVLQGDLVVQGSEDPFFVWEEAIAVGNQLNQLGIKQVTGNLVIVGKFYMNFESLPLKAGTLLKQGLNSKSWPAAAETQYQTLPPGTPRPEIAIAGSVQVVASPPDNLQPLVRQYSFPLAELLKKMNRYSNNKMADMLANTAGGAKVVARKAAEAAGVPQSEISLINGSGLGEENRMSPRAVTAVFLAIERYLQQYNMTVADVFAIVGQDQGILNERPLPNLAVVKSGSLNYVSTLAGALPTQTYGTVWFAVMNSGGDFTKFRTQQEMLLKELVNKWGVVQSVPPDIKPSPQRIGKRSFSEIVR</sequence>
<gene>
    <name evidence="5" type="ORF">BJP36_10305</name>
</gene>
<dbReference type="GO" id="GO:0000270">
    <property type="term" value="P:peptidoglycan metabolic process"/>
    <property type="evidence" value="ECO:0007669"/>
    <property type="project" value="TreeGrafter"/>
</dbReference>
<dbReference type="AlphaFoldDB" id="A0A1D9FY43"/>
<keyword evidence="5" id="KW-0645">Protease</keyword>
<feature type="compositionally biased region" description="Low complexity" evidence="3">
    <location>
        <begin position="38"/>
        <end position="47"/>
    </location>
</feature>
<dbReference type="Proteomes" id="UP000176944">
    <property type="component" value="Chromosome"/>
</dbReference>
<dbReference type="EC" id="3.4.16.4" evidence="5"/>
<dbReference type="Gene3D" id="3.50.80.20">
    <property type="entry name" value="D-Ala-D-Ala carboxypeptidase C, peptidase S13"/>
    <property type="match status" value="1"/>
</dbReference>
<proteinExistence type="inferred from homology"/>
<dbReference type="PROSITE" id="PS51257">
    <property type="entry name" value="PROKAR_LIPOPROTEIN"/>
    <property type="match status" value="1"/>
</dbReference>
<dbReference type="SUPFAM" id="SSF56601">
    <property type="entry name" value="beta-lactamase/transpeptidase-like"/>
    <property type="match status" value="1"/>
</dbReference>
<keyword evidence="2 5" id="KW-0378">Hydrolase</keyword>
<evidence type="ECO:0000256" key="4">
    <source>
        <dbReference type="SAM" id="SignalP"/>
    </source>
</evidence>
<evidence type="ECO:0000313" key="6">
    <source>
        <dbReference type="Proteomes" id="UP000176944"/>
    </source>
</evidence>
<dbReference type="InterPro" id="IPR012338">
    <property type="entry name" value="Beta-lactam/transpept-like"/>
</dbReference>
<keyword evidence="5" id="KW-0121">Carboxypeptidase</keyword>
<dbReference type="PANTHER" id="PTHR30023">
    <property type="entry name" value="D-ALANYL-D-ALANINE CARBOXYPEPTIDASE"/>
    <property type="match status" value="1"/>
</dbReference>
<dbReference type="PANTHER" id="PTHR30023:SF0">
    <property type="entry name" value="PENICILLIN-SENSITIVE CARBOXYPEPTIDASE A"/>
    <property type="match status" value="1"/>
</dbReference>
<keyword evidence="4" id="KW-0732">Signal</keyword>
<feature type="chain" id="PRO_5009441675" evidence="4">
    <location>
        <begin position="27"/>
        <end position="451"/>
    </location>
</feature>
<dbReference type="Pfam" id="PF02113">
    <property type="entry name" value="Peptidase_S13"/>
    <property type="match status" value="2"/>
</dbReference>
<protein>
    <submittedName>
        <fullName evidence="5">D-alanyl-D-alanine carboxypeptidase</fullName>
        <ecNumber evidence="5">3.4.16.4</ecNumber>
    </submittedName>
</protein>
<evidence type="ECO:0000256" key="2">
    <source>
        <dbReference type="ARBA" id="ARBA00022801"/>
    </source>
</evidence>
<name>A0A1D9FY43_MOOP1</name>
<evidence type="ECO:0000256" key="1">
    <source>
        <dbReference type="ARBA" id="ARBA00006096"/>
    </source>
</evidence>
<feature type="signal peptide" evidence="4">
    <location>
        <begin position="1"/>
        <end position="26"/>
    </location>
</feature>
<comment type="similarity">
    <text evidence="1">Belongs to the peptidase S13 family.</text>
</comment>
<dbReference type="PRINTS" id="PR00922">
    <property type="entry name" value="DADACBPTASE3"/>
</dbReference>
<reference evidence="6" key="1">
    <citation type="submission" date="2016-10" db="EMBL/GenBank/DDBJ databases">
        <title>Comparative genomics uncovers the prolific and rare metabolic potential of the cyanobacterial genus Moorea.</title>
        <authorList>
            <person name="Leao T."/>
            <person name="Castelao G."/>
            <person name="Korobeynikov A."/>
            <person name="Monroe E.A."/>
            <person name="Podell S."/>
            <person name="Glukhov E."/>
            <person name="Allen E."/>
            <person name="Gerwick W.H."/>
            <person name="Gerwick L."/>
        </authorList>
    </citation>
    <scope>NUCLEOTIDE SEQUENCE [LARGE SCALE GENOMIC DNA]</scope>
    <source>
        <strain evidence="6">JHB</strain>
    </source>
</reference>
<dbReference type="Gene3D" id="3.40.710.10">
    <property type="entry name" value="DD-peptidase/beta-lactamase superfamily"/>
    <property type="match status" value="1"/>
</dbReference>
<evidence type="ECO:0000256" key="3">
    <source>
        <dbReference type="SAM" id="MobiDB-lite"/>
    </source>
</evidence>